<dbReference type="PANTHER" id="PTHR15959">
    <property type="entry name" value="SYNTAXIN-18"/>
    <property type="match status" value="1"/>
</dbReference>
<name>A0AAD5T9C5_9FUNG</name>
<reference evidence="11" key="1">
    <citation type="submission" date="2020-05" db="EMBL/GenBank/DDBJ databases">
        <title>Phylogenomic resolution of chytrid fungi.</title>
        <authorList>
            <person name="Stajich J.E."/>
            <person name="Amses K."/>
            <person name="Simmons R."/>
            <person name="Seto K."/>
            <person name="Myers J."/>
            <person name="Bonds A."/>
            <person name="Quandt C.A."/>
            <person name="Barry K."/>
            <person name="Liu P."/>
            <person name="Grigoriev I."/>
            <person name="Longcore J.E."/>
            <person name="James T.Y."/>
        </authorList>
    </citation>
    <scope>NUCLEOTIDE SEQUENCE</scope>
    <source>
        <strain evidence="11">JEL0513</strain>
    </source>
</reference>
<keyword evidence="12" id="KW-1185">Reference proteome</keyword>
<evidence type="ECO:0000256" key="7">
    <source>
        <dbReference type="ARBA" id="ARBA00023054"/>
    </source>
</evidence>
<evidence type="ECO:0000313" key="11">
    <source>
        <dbReference type="EMBL" id="KAJ3139398.1"/>
    </source>
</evidence>
<dbReference type="Gene3D" id="1.20.5.110">
    <property type="match status" value="1"/>
</dbReference>
<comment type="similarity">
    <text evidence="2">Belongs to the syntaxin family.</text>
</comment>
<accession>A0AAD5T9C5</accession>
<organism evidence="11 12">
    <name type="scientific">Physocladia obscura</name>
    <dbReference type="NCBI Taxonomy" id="109957"/>
    <lineage>
        <taxon>Eukaryota</taxon>
        <taxon>Fungi</taxon>
        <taxon>Fungi incertae sedis</taxon>
        <taxon>Chytridiomycota</taxon>
        <taxon>Chytridiomycota incertae sedis</taxon>
        <taxon>Chytridiomycetes</taxon>
        <taxon>Chytridiales</taxon>
        <taxon>Chytriomycetaceae</taxon>
        <taxon>Physocladia</taxon>
    </lineage>
</organism>
<feature type="region of interest" description="Disordered" evidence="10">
    <location>
        <begin position="14"/>
        <end position="33"/>
    </location>
</feature>
<feature type="region of interest" description="Disordered" evidence="10">
    <location>
        <begin position="662"/>
        <end position="688"/>
    </location>
</feature>
<evidence type="ECO:0000256" key="10">
    <source>
        <dbReference type="SAM" id="MobiDB-lite"/>
    </source>
</evidence>
<dbReference type="EMBL" id="JADGJH010000075">
    <property type="protein sequence ID" value="KAJ3139398.1"/>
    <property type="molecule type" value="Genomic_DNA"/>
</dbReference>
<keyword evidence="7 9" id="KW-0175">Coiled coil</keyword>
<keyword evidence="6" id="KW-1133">Transmembrane helix</keyword>
<protein>
    <submittedName>
        <fullName evidence="11">Uncharacterized protein</fullName>
    </submittedName>
</protein>
<feature type="compositionally biased region" description="Low complexity" evidence="10">
    <location>
        <begin position="22"/>
        <end position="32"/>
    </location>
</feature>
<dbReference type="GO" id="GO:0006890">
    <property type="term" value="P:retrograde vesicle-mediated transport, Golgi to endoplasmic reticulum"/>
    <property type="evidence" value="ECO:0007669"/>
    <property type="project" value="TreeGrafter"/>
</dbReference>
<keyword evidence="8" id="KW-0472">Membrane</keyword>
<keyword evidence="4" id="KW-0812">Transmembrane</keyword>
<comment type="caution">
    <text evidence="11">The sequence shown here is derived from an EMBL/GenBank/DDBJ whole genome shotgun (WGS) entry which is preliminary data.</text>
</comment>
<keyword evidence="3" id="KW-0813">Transport</keyword>
<feature type="coiled-coil region" evidence="9">
    <location>
        <begin position="1193"/>
        <end position="1239"/>
    </location>
</feature>
<dbReference type="GO" id="GO:0015031">
    <property type="term" value="P:protein transport"/>
    <property type="evidence" value="ECO:0007669"/>
    <property type="project" value="UniProtKB-KW"/>
</dbReference>
<sequence length="1552" mass="172437">MNLTPLFTELLQRQSGDTAIRTPTQTPTPTSTRKGDVFMGEAYAAMRQITQLRRLLAWTRPVYLSWRGAVLASPSSHVETALAALLPLPLPLRSPLTPTQRDALATCFRQLLDGALARVAALERVAAASRPDSFQIPQQSAGFFASLLASASQNAAISHQRHLKILAEHRNAVVWLLQKNLVDVSDSIRSLQEQWIEIQTRRDDGYLNIPKSMSKISSSKATTFSESTVTPANVLSGFSSRISQAAKLATTMANTQLESIVGVASNSTSMVSKLAKKNEPLPQQAKTLDNEGWDDIDEEFDAPAVSTLPHKEFIENNDGGGLRHRKGTLVGSKTTDSSIAVISPEDKEAHDFFASLPAQKRMLLQRENEQLLDQFENGLDQIRSATETIQAISSLQSQMAHHLQVQEEAIEQLHEDAWQATENIEAAKVYLTNAKKLFEESRLWLLVFFLLALAGRVKALRSLLNLPRIRPAGPIRTARLMAKQLSMQSPSAASGARLHVLALVKAGRPAVALRLLTAIVERNKLSKEISNNYVQQAAFLPQQTSLSSRTRLRPKFQPLSINSAIFAAVAHGLCPKVPSKPLNSSKSQQLSLLLNLHKKANLIPSRVFWNVLMRTGFLRNSDLSIETASSIFDRLVNVLNNQKQQNQTIADNSGWEQDLIERRRKRKKRGTESRRQTPPLSLSIDTSAPTVPAATDSYNIVIRHNFAANNQSRITTLVSEMSKFPETAPNLKTFHTLIKHAAKAGMPLQTHKYIQMLLSASTPSSSMRETISAETVGILVHAYIDIGDLNAAKRVIGEAAALGIKDNEVEGGSGIYLLRLRVELMKAFAKKGKVAHTIISLHSIRSDLAPVQQQHPQNYDKSSNQQQFPIHLSSSRDGLETRQRANNYLIEALIHGGYLHETMAVMLGEAELLGIIFHVIDQRRRDLKLTAMHNRKLVQKNKTDNEEEYDESHSLVMKLFDKNKSITTTRRIPNSGEYITTSTNSVFGSMFNTNSTVTATSTFPRLMPVLPPSSSTINYSPRLHNILIQRIISDFQQRQQQQGSLNALPHQVTAIILNYFSKCAQKSLVVTPNAIIAAAHHILSTNLDSAAVNAASPHIEKLYLELRQLHQISLSLHISSSFVKSDRDHNDHGKANSLSPSLDASEAIKTPQQAFQSEIPPQIISLSLLMTMARQRFYLRRKIASLQTLGTVKLAKNKNNDSAEARKEALRQRQHPAGLEKDLSKIAVLNEQIESIRRESWAVAKIVQQTIIESESLSLTSNNKSYSKYTAPGAATALLNAMLEIHLKFPSAIDRVLSTYTILPTTTTTAASTEISTPFDARTYELLISHASRTLDRWELVREFWALYVSTTTATDSTAPVDARLVLTMILKSFRFKDSDFAMHVVIRDAQRAYGSVEALMDAALLRRRRRRSGNSGGSNSSRVGAARIVNRSRPLVEAVWQGDKAQARAVWIRMMGHSGLMWRASGKKERKRMYKFLRATNDKVEDDGDGDIVVGVGASVHDSRKNIVSNGEEADKRRNMSLNDNIIGDGQVTGGWKRKSRWDKLINFFKD</sequence>
<evidence type="ECO:0000256" key="9">
    <source>
        <dbReference type="SAM" id="Coils"/>
    </source>
</evidence>
<evidence type="ECO:0000256" key="6">
    <source>
        <dbReference type="ARBA" id="ARBA00022989"/>
    </source>
</evidence>
<evidence type="ECO:0000256" key="5">
    <source>
        <dbReference type="ARBA" id="ARBA00022927"/>
    </source>
</evidence>
<evidence type="ECO:0000256" key="1">
    <source>
        <dbReference type="ARBA" id="ARBA00004211"/>
    </source>
</evidence>
<dbReference type="GO" id="GO:0005783">
    <property type="term" value="C:endoplasmic reticulum"/>
    <property type="evidence" value="ECO:0007669"/>
    <property type="project" value="TreeGrafter"/>
</dbReference>
<dbReference type="Gene3D" id="1.25.40.10">
    <property type="entry name" value="Tetratricopeptide repeat domain"/>
    <property type="match status" value="1"/>
</dbReference>
<dbReference type="InterPro" id="IPR011990">
    <property type="entry name" value="TPR-like_helical_dom_sf"/>
</dbReference>
<proteinExistence type="inferred from homology"/>
<dbReference type="GO" id="GO:0031201">
    <property type="term" value="C:SNARE complex"/>
    <property type="evidence" value="ECO:0007669"/>
    <property type="project" value="TreeGrafter"/>
</dbReference>
<evidence type="ECO:0000256" key="3">
    <source>
        <dbReference type="ARBA" id="ARBA00022448"/>
    </source>
</evidence>
<comment type="subcellular location">
    <subcellularLocation>
        <location evidence="1">Membrane</location>
        <topology evidence="1">Single-pass type IV membrane protein</topology>
    </subcellularLocation>
</comment>
<dbReference type="PANTHER" id="PTHR15959:SF0">
    <property type="entry name" value="SYNTAXIN-18"/>
    <property type="match status" value="1"/>
</dbReference>
<evidence type="ECO:0000313" key="12">
    <source>
        <dbReference type="Proteomes" id="UP001211907"/>
    </source>
</evidence>
<feature type="compositionally biased region" description="Polar residues" evidence="10">
    <location>
        <begin position="676"/>
        <end position="688"/>
    </location>
</feature>
<evidence type="ECO:0000256" key="8">
    <source>
        <dbReference type="ARBA" id="ARBA00023136"/>
    </source>
</evidence>
<gene>
    <name evidence="11" type="ORF">HK100_011673</name>
</gene>
<evidence type="ECO:0000256" key="2">
    <source>
        <dbReference type="ARBA" id="ARBA00009063"/>
    </source>
</evidence>
<dbReference type="Proteomes" id="UP001211907">
    <property type="component" value="Unassembled WGS sequence"/>
</dbReference>
<keyword evidence="5" id="KW-0653">Protein transport</keyword>
<evidence type="ECO:0000256" key="4">
    <source>
        <dbReference type="ARBA" id="ARBA00022692"/>
    </source>
</evidence>